<dbReference type="EMBL" id="FNXT01001338">
    <property type="protein sequence ID" value="SZX78761.1"/>
    <property type="molecule type" value="Genomic_DNA"/>
</dbReference>
<dbReference type="InterPro" id="IPR032675">
    <property type="entry name" value="LRR_dom_sf"/>
</dbReference>
<reference evidence="2 3" key="1">
    <citation type="submission" date="2016-10" db="EMBL/GenBank/DDBJ databases">
        <authorList>
            <person name="Cai Z."/>
        </authorList>
    </citation>
    <scope>NUCLEOTIDE SEQUENCE [LARGE SCALE GENOMIC DNA]</scope>
</reference>
<evidence type="ECO:0000313" key="2">
    <source>
        <dbReference type="EMBL" id="SZX78761.1"/>
    </source>
</evidence>
<dbReference type="GO" id="GO:0005930">
    <property type="term" value="C:axoneme"/>
    <property type="evidence" value="ECO:0007669"/>
    <property type="project" value="UniProtKB-SubCell"/>
</dbReference>
<dbReference type="SUPFAM" id="SSF52047">
    <property type="entry name" value="RNI-like"/>
    <property type="match status" value="1"/>
</dbReference>
<keyword evidence="3" id="KW-1185">Reference proteome</keyword>
<organism evidence="2 3">
    <name type="scientific">Tetradesmus obliquus</name>
    <name type="common">Green alga</name>
    <name type="synonym">Acutodesmus obliquus</name>
    <dbReference type="NCBI Taxonomy" id="3088"/>
    <lineage>
        <taxon>Eukaryota</taxon>
        <taxon>Viridiplantae</taxon>
        <taxon>Chlorophyta</taxon>
        <taxon>core chlorophytes</taxon>
        <taxon>Chlorophyceae</taxon>
        <taxon>CS clade</taxon>
        <taxon>Sphaeropleales</taxon>
        <taxon>Scenedesmaceae</taxon>
        <taxon>Tetradesmus</taxon>
    </lineage>
</organism>
<comment type="subcellular location">
    <subcellularLocation>
        <location evidence="1">Cytoplasm</location>
        <location evidence="1">Cytoskeleton</location>
        <location evidence="1">Cilium axoneme</location>
    </subcellularLocation>
</comment>
<dbReference type="Proteomes" id="UP000256970">
    <property type="component" value="Unassembled WGS sequence"/>
</dbReference>
<sequence length="647" mass="69817">MTQQAVPAFPGGIWEQIVLPALVRNHNSNNSNSPACSLTFNQAAVCQLLCCSKTISSGVQAECSGQLSACFCARSLQESQWFAAWLARNAGLLQELQLKFHEQWQSGAVGGTFSAGVPVAVAGALNIAAVRGRLQHLQSWVDHMPSPVVLSALAGVSSLTRLQLDFDAVSGWYGLAPSNRQSSEDSDADDAVITTHQYTYDIQELAIMHRALAGLNQLRELSLHWSTRFHHNVHVLGELWPALRHLRQLTALTTTYFASGSAAALPTEYTLDLAQYLPSSLQKVVVLPARFCEETSLGDVLVQSRLPTYLSNLAHLTCLTELHAPAAAMGEPEFEAWGHGYWPRASDDNDGVRAVLPASLEVLQLGLVQPRDMAQLLQLSKMQTLAIERAAGLLQEQLQEMDAAHGGCLTSLQLRYCAADCPAGDHASGLRAAALVGNKVVSHGPYWPMLPLRHLSIDSSMYYFPAAEQDEDGFVFHRERTQLKRYDGGLLPAAGLPHLAQLSGLTYLGLKCDLPRDFCVTLAQLTGLQELRLAGGFGSRATEQQPEGTAGCSEELPQQQDKEALQELLAAAAELPQLKIVALQGLCGYLGPAAAEGLARAAQLQRVELWGDSGLSAAEMQAVLVARACKGCVVVDMPHEEGQQLEV</sequence>
<dbReference type="Gene3D" id="3.80.10.10">
    <property type="entry name" value="Ribonuclease Inhibitor"/>
    <property type="match status" value="1"/>
</dbReference>
<protein>
    <submittedName>
        <fullName evidence="2">Uncharacterized protein</fullName>
    </submittedName>
</protein>
<evidence type="ECO:0000313" key="3">
    <source>
        <dbReference type="Proteomes" id="UP000256970"/>
    </source>
</evidence>
<name>A0A383WMY2_TETOB</name>
<evidence type="ECO:0000256" key="1">
    <source>
        <dbReference type="ARBA" id="ARBA00004430"/>
    </source>
</evidence>
<accession>A0A383WMY2</accession>
<gene>
    <name evidence="2" type="ORF">BQ4739_LOCUS19068</name>
</gene>
<proteinExistence type="predicted"/>
<dbReference type="AlphaFoldDB" id="A0A383WMY2"/>